<keyword evidence="5" id="KW-1185">Reference proteome</keyword>
<dbReference type="InterPro" id="IPR000719">
    <property type="entry name" value="Prot_kinase_dom"/>
</dbReference>
<evidence type="ECO:0000259" key="3">
    <source>
        <dbReference type="PROSITE" id="PS50011"/>
    </source>
</evidence>
<evidence type="ECO:0000313" key="4">
    <source>
        <dbReference type="EMBL" id="KAJ3517430.1"/>
    </source>
</evidence>
<keyword evidence="1" id="KW-0547">Nucleotide-binding</keyword>
<evidence type="ECO:0000313" key="5">
    <source>
        <dbReference type="Proteomes" id="UP001148786"/>
    </source>
</evidence>
<dbReference type="EMBL" id="JANKHO010000019">
    <property type="protein sequence ID" value="KAJ3517430.1"/>
    <property type="molecule type" value="Genomic_DNA"/>
</dbReference>
<gene>
    <name evidence="4" type="ORF">NLJ89_g512</name>
</gene>
<keyword evidence="2" id="KW-0067">ATP-binding</keyword>
<reference evidence="4" key="1">
    <citation type="submission" date="2022-07" db="EMBL/GenBank/DDBJ databases">
        <title>Genome Sequence of Agrocybe chaxingu.</title>
        <authorList>
            <person name="Buettner E."/>
        </authorList>
    </citation>
    <scope>NUCLEOTIDE SEQUENCE</scope>
    <source>
        <strain evidence="4">MP-N11</strain>
    </source>
</reference>
<protein>
    <recommendedName>
        <fullName evidence="3">Protein kinase domain-containing protein</fullName>
    </recommendedName>
</protein>
<dbReference type="PROSITE" id="PS00109">
    <property type="entry name" value="PROTEIN_KINASE_TYR"/>
    <property type="match status" value="1"/>
</dbReference>
<dbReference type="GO" id="GO:0004674">
    <property type="term" value="F:protein serine/threonine kinase activity"/>
    <property type="evidence" value="ECO:0007669"/>
    <property type="project" value="TreeGrafter"/>
</dbReference>
<proteinExistence type="predicted"/>
<dbReference type="PROSITE" id="PS50011">
    <property type="entry name" value="PROTEIN_KINASE_DOM"/>
    <property type="match status" value="1"/>
</dbReference>
<dbReference type="InterPro" id="IPR051681">
    <property type="entry name" value="Ser/Thr_Kinases-Pseudokinases"/>
</dbReference>
<dbReference type="PANTHER" id="PTHR44329">
    <property type="entry name" value="SERINE/THREONINE-PROTEIN KINASE TNNI3K-RELATED"/>
    <property type="match status" value="1"/>
</dbReference>
<evidence type="ECO:0000256" key="1">
    <source>
        <dbReference type="ARBA" id="ARBA00022741"/>
    </source>
</evidence>
<accession>A0A9W8N1V0</accession>
<dbReference type="Pfam" id="PF15411">
    <property type="entry name" value="PH_10"/>
    <property type="match status" value="1"/>
</dbReference>
<dbReference type="AlphaFoldDB" id="A0A9W8N1V0"/>
<dbReference type="Pfam" id="PF07714">
    <property type="entry name" value="PK_Tyr_Ser-Thr"/>
    <property type="match status" value="1"/>
</dbReference>
<dbReference type="InterPro" id="IPR008266">
    <property type="entry name" value="Tyr_kinase_AS"/>
</dbReference>
<dbReference type="SUPFAM" id="SSF56112">
    <property type="entry name" value="Protein kinase-like (PK-like)"/>
    <property type="match status" value="1"/>
</dbReference>
<organism evidence="4 5">
    <name type="scientific">Agrocybe chaxingu</name>
    <dbReference type="NCBI Taxonomy" id="84603"/>
    <lineage>
        <taxon>Eukaryota</taxon>
        <taxon>Fungi</taxon>
        <taxon>Dikarya</taxon>
        <taxon>Basidiomycota</taxon>
        <taxon>Agaricomycotina</taxon>
        <taxon>Agaricomycetes</taxon>
        <taxon>Agaricomycetidae</taxon>
        <taxon>Agaricales</taxon>
        <taxon>Agaricineae</taxon>
        <taxon>Strophariaceae</taxon>
        <taxon>Agrocybe</taxon>
    </lineage>
</organism>
<dbReference type="Gene3D" id="1.10.510.10">
    <property type="entry name" value="Transferase(Phosphotransferase) domain 1"/>
    <property type="match status" value="1"/>
</dbReference>
<sequence>MNNALLHPPRASTDHLRLESFKTLSRLQLIFEFRPWLEYSREYTRRRVNSPYFLLWDCICFGAPLNTLLELIGSPTPRHLAVTADDFDFGLPIAERLPFFHSFIHRVQLLESQEKLSYGEVLKAEDFTAGLNAGFLRVLNTINRVLNALYESYPGIFALPHGSAARRASLMQQLIDSERAHTSRLTVTAVCHLPSMRDAVALETSDIHGSLTEVGHELRTMGSFQLLGPRFTPEYNPLDKDPPMGTLLLDDCLIIDPDSGQYYSVFLFETALLCCADHRRSDASSFSGTRYPIRPWEIGPALSQEYQLHIVMSIWTRSLKALHCIDEGYFQITWGNDSEGCITFYPLMPKQYSQWVSVLEPFVSHVTHSTSVPHYLQEPDGRSVYSGVSLVSTYEEDKFGLTRRRSSARPWSLIGRKGFKSETSSLVGVETEVRNSDDASILSPNMLPDLFRPELPRSPLHISFVPDEAVPPLQLMMESPEEYSPPESIASDDSLPDLTGQVVKIESFATAHGGYSDVWRAMWNKEGGADTRVAVKVLRTTAYDMDTREKLIERLNHEMRIWKRLSHPHVLKLYGTVSDFGPYTSMVCPWHRYGNITKYLERSGDIVSTEDRLKMISEVADGLAYLHSCAIVHGDLTGSNILLNDDLHVQLCDFGLSSLLLEGCQEGSESVLSAYTSHLGGSVRWADSYLFRSFEDNTAPVIGTSSDVYSFGSVMLEILSGRMPYHYLRTDHQVVIQLHQGIKPRRPATSFVNDSQWDLIQQCWKDPPESRPSAEELRQSTRNLLEPAVHQVLRKSA</sequence>
<dbReference type="Proteomes" id="UP001148786">
    <property type="component" value="Unassembled WGS sequence"/>
</dbReference>
<dbReference type="GO" id="GO:0005524">
    <property type="term" value="F:ATP binding"/>
    <property type="evidence" value="ECO:0007669"/>
    <property type="project" value="UniProtKB-KW"/>
</dbReference>
<comment type="caution">
    <text evidence="4">The sequence shown here is derived from an EMBL/GenBank/DDBJ whole genome shotgun (WGS) entry which is preliminary data.</text>
</comment>
<dbReference type="OrthoDB" id="6718656at2759"/>
<dbReference type="InterPro" id="IPR001245">
    <property type="entry name" value="Ser-Thr/Tyr_kinase_cat_dom"/>
</dbReference>
<dbReference type="InterPro" id="IPR011009">
    <property type="entry name" value="Kinase-like_dom_sf"/>
</dbReference>
<dbReference type="PANTHER" id="PTHR44329:SF298">
    <property type="entry name" value="MIXED LINEAGE KINASE DOMAIN-LIKE PROTEIN"/>
    <property type="match status" value="1"/>
</dbReference>
<name>A0A9W8N1V0_9AGAR</name>
<feature type="domain" description="Protein kinase" evidence="3">
    <location>
        <begin position="504"/>
        <end position="793"/>
    </location>
</feature>
<evidence type="ECO:0000256" key="2">
    <source>
        <dbReference type="ARBA" id="ARBA00022840"/>
    </source>
</evidence>